<keyword evidence="2" id="KW-1185">Reference proteome</keyword>
<name>A0ACD5UPQ4_AVESA</name>
<proteinExistence type="predicted"/>
<protein>
    <submittedName>
        <fullName evidence="1">Uncharacterized protein</fullName>
    </submittedName>
</protein>
<sequence>MKSKASTFLKQMLSTIVAVVKAKSTAVRAKTSTLKTRLLVLGILRNKKLLVSAINHRIHAIMGQQQHDDNSRDHHHHGSASQAEEDGDSSKKSIVLYTAPSYVTERDVDDAEQQDEEEGSDDDEYLTHSLFREEDDDDDELVNAPGSVIDVVRDAKEKECGGGAEFRLEDEIDHVADVFIRRIHKNLKLQKLESFKRFCEMMERNTS</sequence>
<reference evidence="1" key="2">
    <citation type="submission" date="2025-09" db="UniProtKB">
        <authorList>
            <consortium name="EnsemblPlants"/>
        </authorList>
    </citation>
    <scope>IDENTIFICATION</scope>
</reference>
<evidence type="ECO:0000313" key="1">
    <source>
        <dbReference type="EnsemblPlants" id="AVESA.00010b.r2.2CG0296800.1.CDS.1"/>
    </source>
</evidence>
<dbReference type="Proteomes" id="UP001732700">
    <property type="component" value="Chromosome 2C"/>
</dbReference>
<accession>A0ACD5UPQ4</accession>
<organism evidence="1 2">
    <name type="scientific">Avena sativa</name>
    <name type="common">Oat</name>
    <dbReference type="NCBI Taxonomy" id="4498"/>
    <lineage>
        <taxon>Eukaryota</taxon>
        <taxon>Viridiplantae</taxon>
        <taxon>Streptophyta</taxon>
        <taxon>Embryophyta</taxon>
        <taxon>Tracheophyta</taxon>
        <taxon>Spermatophyta</taxon>
        <taxon>Magnoliopsida</taxon>
        <taxon>Liliopsida</taxon>
        <taxon>Poales</taxon>
        <taxon>Poaceae</taxon>
        <taxon>BOP clade</taxon>
        <taxon>Pooideae</taxon>
        <taxon>Poodae</taxon>
        <taxon>Poeae</taxon>
        <taxon>Poeae Chloroplast Group 1 (Aveneae type)</taxon>
        <taxon>Aveninae</taxon>
        <taxon>Avena</taxon>
    </lineage>
</organism>
<evidence type="ECO:0000313" key="2">
    <source>
        <dbReference type="Proteomes" id="UP001732700"/>
    </source>
</evidence>
<reference evidence="1" key="1">
    <citation type="submission" date="2021-05" db="EMBL/GenBank/DDBJ databases">
        <authorList>
            <person name="Scholz U."/>
            <person name="Mascher M."/>
            <person name="Fiebig A."/>
        </authorList>
    </citation>
    <scope>NUCLEOTIDE SEQUENCE [LARGE SCALE GENOMIC DNA]</scope>
</reference>
<dbReference type="EnsemblPlants" id="AVESA.00010b.r2.2CG0296800.1">
    <property type="protein sequence ID" value="AVESA.00010b.r2.2CG0296800.1.CDS.1"/>
    <property type="gene ID" value="AVESA.00010b.r2.2CG0296800"/>
</dbReference>